<organism evidence="2 3">
    <name type="scientific">Bionectria ochroleuca</name>
    <name type="common">Gliocladium roseum</name>
    <dbReference type="NCBI Taxonomy" id="29856"/>
    <lineage>
        <taxon>Eukaryota</taxon>
        <taxon>Fungi</taxon>
        <taxon>Dikarya</taxon>
        <taxon>Ascomycota</taxon>
        <taxon>Pezizomycotina</taxon>
        <taxon>Sordariomycetes</taxon>
        <taxon>Hypocreomycetidae</taxon>
        <taxon>Hypocreales</taxon>
        <taxon>Bionectriaceae</taxon>
        <taxon>Clonostachys</taxon>
    </lineage>
</organism>
<sequence length="246" mass="27371">MHLLATLSWLVLLATFANADPEKTIDGMEIVEAEWNLALTPGGEVVNLTGTVQQVYPRLLELNPTYEADWAKHREADAEDGSIIAQRGEPIGEAVDLTLEDNSAERWFTPAAGENRAHSTIGGNSIWHRSILNCNVRAWARCYDVEKGIANIRKLKGVPKGTRGKCQQLSCSNSSAVLWCVDRNITEWSPRNFGIVADGADIIYKGCKDWEPLRRYKGQGPRCYTRGRIFGWTPEWSVQIVGVPSC</sequence>
<dbReference type="Proteomes" id="UP000766486">
    <property type="component" value="Unassembled WGS sequence"/>
</dbReference>
<evidence type="ECO:0000313" key="2">
    <source>
        <dbReference type="EMBL" id="VUC20099.1"/>
    </source>
</evidence>
<evidence type="ECO:0000256" key="1">
    <source>
        <dbReference type="SAM" id="SignalP"/>
    </source>
</evidence>
<feature type="chain" id="PRO_5046447588" evidence="1">
    <location>
        <begin position="20"/>
        <end position="246"/>
    </location>
</feature>
<keyword evidence="1" id="KW-0732">Signal</keyword>
<keyword evidence="3" id="KW-1185">Reference proteome</keyword>
<proteinExistence type="predicted"/>
<name>A0ABY6TNC9_BIOOC</name>
<gene>
    <name evidence="2" type="ORF">CLO192961_LOCUS11881</name>
</gene>
<feature type="signal peptide" evidence="1">
    <location>
        <begin position="1"/>
        <end position="19"/>
    </location>
</feature>
<reference evidence="2 3" key="1">
    <citation type="submission" date="2019-06" db="EMBL/GenBank/DDBJ databases">
        <authorList>
            <person name="Broberg M."/>
        </authorList>
    </citation>
    <scope>NUCLEOTIDE SEQUENCE [LARGE SCALE GENOMIC DNA]</scope>
</reference>
<dbReference type="EMBL" id="CABFNS010000064">
    <property type="protein sequence ID" value="VUC20099.1"/>
    <property type="molecule type" value="Genomic_DNA"/>
</dbReference>
<comment type="caution">
    <text evidence="2">The sequence shown here is derived from an EMBL/GenBank/DDBJ whole genome shotgun (WGS) entry which is preliminary data.</text>
</comment>
<accession>A0ABY6TNC9</accession>
<dbReference type="PANTHER" id="PTHR35605">
    <property type="entry name" value="ECP2 EFFECTOR PROTEIN DOMAIN-CONTAINING PROTEIN-RELATED"/>
    <property type="match status" value="1"/>
</dbReference>
<evidence type="ECO:0000313" key="3">
    <source>
        <dbReference type="Proteomes" id="UP000766486"/>
    </source>
</evidence>
<protein>
    <submittedName>
        <fullName evidence="2">Uncharacterized protein</fullName>
    </submittedName>
</protein>
<dbReference type="PANTHER" id="PTHR35605:SF1">
    <property type="entry name" value="ECP2 EFFECTOR PROTEIN DOMAIN-CONTAINING PROTEIN-RELATED"/>
    <property type="match status" value="1"/>
</dbReference>